<dbReference type="EMBL" id="LNAM01000197">
    <property type="protein sequence ID" value="KSV57843.1"/>
    <property type="molecule type" value="Genomic_DNA"/>
</dbReference>
<dbReference type="OrthoDB" id="9807089at2"/>
<dbReference type="STRING" id="290052.ASU35_03780"/>
<dbReference type="GO" id="GO:0005737">
    <property type="term" value="C:cytoplasm"/>
    <property type="evidence" value="ECO:0007669"/>
    <property type="project" value="UniProtKB-SubCell"/>
</dbReference>
<keyword evidence="4 7" id="KW-0805">Transcription regulation</keyword>
<dbReference type="HAMAP" id="MF_00173">
    <property type="entry name" value="Arg_repressor"/>
    <property type="match status" value="1"/>
</dbReference>
<comment type="caution">
    <text evidence="11">The sequence shown here is derived from an EMBL/GenBank/DDBJ whole genome shotgun (WGS) entry which is preliminary data.</text>
</comment>
<dbReference type="GO" id="GO:0034618">
    <property type="term" value="F:arginine binding"/>
    <property type="evidence" value="ECO:0007669"/>
    <property type="project" value="InterPro"/>
</dbReference>
<dbReference type="InterPro" id="IPR036390">
    <property type="entry name" value="WH_DNA-bd_sf"/>
</dbReference>
<dbReference type="UniPathway" id="UPA00068"/>
<keyword evidence="7" id="KW-0055">Arginine biosynthesis</keyword>
<keyword evidence="3 7" id="KW-0963">Cytoplasm</keyword>
<dbReference type="PANTHER" id="PTHR34471">
    <property type="entry name" value="ARGININE REPRESSOR"/>
    <property type="match status" value="1"/>
</dbReference>
<dbReference type="GO" id="GO:0003700">
    <property type="term" value="F:DNA-binding transcription factor activity"/>
    <property type="evidence" value="ECO:0007669"/>
    <property type="project" value="UniProtKB-UniRule"/>
</dbReference>
<dbReference type="SUPFAM" id="SSF46785">
    <property type="entry name" value="Winged helix' DNA-binding domain"/>
    <property type="match status" value="1"/>
</dbReference>
<dbReference type="Pfam" id="PF01316">
    <property type="entry name" value="Arg_repressor"/>
    <property type="match status" value="1"/>
</dbReference>
<dbReference type="NCBIfam" id="TIGR01529">
    <property type="entry name" value="argR_whole"/>
    <property type="match status" value="1"/>
</dbReference>
<proteinExistence type="inferred from homology"/>
<evidence type="ECO:0000313" key="11">
    <source>
        <dbReference type="EMBL" id="KSV57843.1"/>
    </source>
</evidence>
<protein>
    <recommendedName>
        <fullName evidence="7 8">Arginine repressor</fullName>
    </recommendedName>
</protein>
<dbReference type="InterPro" id="IPR020899">
    <property type="entry name" value="Arg_repress_C"/>
</dbReference>
<evidence type="ECO:0000256" key="1">
    <source>
        <dbReference type="ARBA" id="ARBA00004496"/>
    </source>
</evidence>
<comment type="pathway">
    <text evidence="7">Amino-acid biosynthesis; L-arginine biosynthesis [regulation].</text>
</comment>
<name>A0A0V8QBT3_9FIRM</name>
<dbReference type="GO" id="GO:1900079">
    <property type="term" value="P:regulation of arginine biosynthetic process"/>
    <property type="evidence" value="ECO:0007669"/>
    <property type="project" value="UniProtKB-UniRule"/>
</dbReference>
<keyword evidence="7" id="KW-0028">Amino-acid biosynthesis</keyword>
<keyword evidence="7" id="KW-0678">Repressor</keyword>
<dbReference type="InterPro" id="IPR001669">
    <property type="entry name" value="Arg_repress"/>
</dbReference>
<evidence type="ECO:0000259" key="10">
    <source>
        <dbReference type="Pfam" id="PF02863"/>
    </source>
</evidence>
<comment type="function">
    <text evidence="7">Regulates arginine biosynthesis genes.</text>
</comment>
<feature type="domain" description="Arginine repressor C-terminal" evidence="10">
    <location>
        <begin position="93"/>
        <end position="157"/>
    </location>
</feature>
<dbReference type="PRINTS" id="PR01467">
    <property type="entry name" value="ARGREPRESSOR"/>
</dbReference>
<dbReference type="GO" id="GO:0051259">
    <property type="term" value="P:protein complex oligomerization"/>
    <property type="evidence" value="ECO:0007669"/>
    <property type="project" value="InterPro"/>
</dbReference>
<evidence type="ECO:0000256" key="7">
    <source>
        <dbReference type="HAMAP-Rule" id="MF_00173"/>
    </source>
</evidence>
<evidence type="ECO:0000256" key="5">
    <source>
        <dbReference type="ARBA" id="ARBA00023125"/>
    </source>
</evidence>
<dbReference type="InterPro" id="IPR036251">
    <property type="entry name" value="Arg_repress_C_sf"/>
</dbReference>
<dbReference type="GO" id="GO:0006526">
    <property type="term" value="P:L-arginine biosynthetic process"/>
    <property type="evidence" value="ECO:0007669"/>
    <property type="project" value="UniProtKB-UniPathway"/>
</dbReference>
<reference evidence="11 12" key="1">
    <citation type="submission" date="2015-11" db="EMBL/GenBank/DDBJ databases">
        <title>Butyribacter intestini gen. nov., sp. nov., a butyric acid-producing bacterium of the family Lachnospiraceae isolated from the human faeces.</title>
        <authorList>
            <person name="Zou Y."/>
            <person name="Xue W."/>
            <person name="Luo G."/>
            <person name="Lv M."/>
        </authorList>
    </citation>
    <scope>NUCLEOTIDE SEQUENCE [LARGE SCALE GENOMIC DNA]</scope>
    <source>
        <strain evidence="11 12">ACET-33324</strain>
    </source>
</reference>
<dbReference type="AlphaFoldDB" id="A0A0V8QBT3"/>
<sequence>MKDTNVKDLNSLKVSRQEVILELIENENIGTQNELSKRLEDAGFAVTQATISRDIRELRLVKVADSHGNYHYEVGKPKEKYQASHKFYSIFMASVFKVDYANNLVVIRCYTGMAQAVCATMDSLEWPGVIGTVSGDDTILVITRDEENAHELVKTLREIR</sequence>
<evidence type="ECO:0000256" key="4">
    <source>
        <dbReference type="ARBA" id="ARBA00023015"/>
    </source>
</evidence>
<dbReference type="GO" id="GO:0003677">
    <property type="term" value="F:DNA binding"/>
    <property type="evidence" value="ECO:0007669"/>
    <property type="project" value="UniProtKB-KW"/>
</dbReference>
<evidence type="ECO:0000313" key="12">
    <source>
        <dbReference type="Proteomes" id="UP000054874"/>
    </source>
</evidence>
<dbReference type="Pfam" id="PF02863">
    <property type="entry name" value="Arg_repressor_C"/>
    <property type="match status" value="1"/>
</dbReference>
<keyword evidence="5 7" id="KW-0238">DNA-binding</keyword>
<dbReference type="Proteomes" id="UP000054874">
    <property type="component" value="Unassembled WGS sequence"/>
</dbReference>
<evidence type="ECO:0000259" key="9">
    <source>
        <dbReference type="Pfam" id="PF01316"/>
    </source>
</evidence>
<comment type="similarity">
    <text evidence="2 7">Belongs to the ArgR family.</text>
</comment>
<evidence type="ECO:0000256" key="8">
    <source>
        <dbReference type="NCBIfam" id="TIGR01529"/>
    </source>
</evidence>
<comment type="subcellular location">
    <subcellularLocation>
        <location evidence="1 7">Cytoplasm</location>
    </subcellularLocation>
</comment>
<dbReference type="PANTHER" id="PTHR34471:SF1">
    <property type="entry name" value="ARGININE REPRESSOR"/>
    <property type="match status" value="1"/>
</dbReference>
<dbReference type="RefSeq" id="WP_058353898.1">
    <property type="nucleotide sequence ID" value="NZ_CABMMD010000197.1"/>
</dbReference>
<keyword evidence="6 7" id="KW-0804">Transcription</keyword>
<keyword evidence="12" id="KW-1185">Reference proteome</keyword>
<dbReference type="InterPro" id="IPR020900">
    <property type="entry name" value="Arg_repress_DNA-bd"/>
</dbReference>
<organism evidence="11 12">
    <name type="scientific">Acetivibrio ethanolgignens</name>
    <dbReference type="NCBI Taxonomy" id="290052"/>
    <lineage>
        <taxon>Bacteria</taxon>
        <taxon>Bacillati</taxon>
        <taxon>Bacillota</taxon>
        <taxon>Clostridia</taxon>
        <taxon>Eubacteriales</taxon>
        <taxon>Oscillospiraceae</taxon>
        <taxon>Acetivibrio</taxon>
    </lineage>
</organism>
<dbReference type="Gene3D" id="1.10.10.10">
    <property type="entry name" value="Winged helix-like DNA-binding domain superfamily/Winged helix DNA-binding domain"/>
    <property type="match status" value="1"/>
</dbReference>
<dbReference type="SUPFAM" id="SSF55252">
    <property type="entry name" value="C-terminal domain of arginine repressor"/>
    <property type="match status" value="1"/>
</dbReference>
<feature type="domain" description="Arginine repressor DNA-binding" evidence="9">
    <location>
        <begin position="13"/>
        <end position="77"/>
    </location>
</feature>
<accession>A0A0V8QBT3</accession>
<evidence type="ECO:0000256" key="6">
    <source>
        <dbReference type="ARBA" id="ARBA00023163"/>
    </source>
</evidence>
<dbReference type="Gene3D" id="3.30.1360.40">
    <property type="match status" value="1"/>
</dbReference>
<evidence type="ECO:0000256" key="2">
    <source>
        <dbReference type="ARBA" id="ARBA00008316"/>
    </source>
</evidence>
<dbReference type="InterPro" id="IPR036388">
    <property type="entry name" value="WH-like_DNA-bd_sf"/>
</dbReference>
<evidence type="ECO:0000256" key="3">
    <source>
        <dbReference type="ARBA" id="ARBA00022490"/>
    </source>
</evidence>
<gene>
    <name evidence="7" type="primary">argR</name>
    <name evidence="11" type="ORF">ASU35_03780</name>
</gene>